<reference evidence="2 3" key="1">
    <citation type="journal article" date="2024" name="J. Plant Pathol.">
        <title>Sequence and assembly of the genome of Seiridium unicorne, isolate CBS 538.82, causal agent of cypress canker disease.</title>
        <authorList>
            <person name="Scali E."/>
            <person name="Rocca G.D."/>
            <person name="Danti R."/>
            <person name="Garbelotto M."/>
            <person name="Barberini S."/>
            <person name="Baroncelli R."/>
            <person name="Emiliani G."/>
        </authorList>
    </citation>
    <scope>NUCLEOTIDE SEQUENCE [LARGE SCALE GENOMIC DNA]</scope>
    <source>
        <strain evidence="2 3">BM-138-508</strain>
    </source>
</reference>
<comment type="caution">
    <text evidence="2">The sequence shown here is derived from an EMBL/GenBank/DDBJ whole genome shotgun (WGS) entry which is preliminary data.</text>
</comment>
<sequence length="197" mass="22771">MEHGPGGPVVGFGQSERVIQMQKRFDRGPSYINQGDPEVRWLCKPPHPRQRDTVADIVREETRNCRLKTAWIMGGLHAEATTRWAITETGFNREMADDDAHVTVRMCGDDNSCYLHGHLYLYTETEQVAAGWRGEMKWVDVAKRLVKEEERTYIGGKPSHIWVWGSYEPESRKWPRKGPNLPVPPFDRKPQYAHLDE</sequence>
<feature type="compositionally biased region" description="Basic and acidic residues" evidence="1">
    <location>
        <begin position="186"/>
        <end position="197"/>
    </location>
</feature>
<proteinExistence type="predicted"/>
<evidence type="ECO:0000313" key="2">
    <source>
        <dbReference type="EMBL" id="KAK9426577.1"/>
    </source>
</evidence>
<evidence type="ECO:0000313" key="3">
    <source>
        <dbReference type="Proteomes" id="UP001408356"/>
    </source>
</evidence>
<protein>
    <submittedName>
        <fullName evidence="2">Uncharacterized protein</fullName>
    </submittedName>
</protein>
<dbReference type="Proteomes" id="UP001408356">
    <property type="component" value="Unassembled WGS sequence"/>
</dbReference>
<accession>A0ABR2VI15</accession>
<keyword evidence="3" id="KW-1185">Reference proteome</keyword>
<name>A0ABR2VI15_9PEZI</name>
<evidence type="ECO:0000256" key="1">
    <source>
        <dbReference type="SAM" id="MobiDB-lite"/>
    </source>
</evidence>
<organism evidence="2 3">
    <name type="scientific">Seiridium unicorne</name>
    <dbReference type="NCBI Taxonomy" id="138068"/>
    <lineage>
        <taxon>Eukaryota</taxon>
        <taxon>Fungi</taxon>
        <taxon>Dikarya</taxon>
        <taxon>Ascomycota</taxon>
        <taxon>Pezizomycotina</taxon>
        <taxon>Sordariomycetes</taxon>
        <taxon>Xylariomycetidae</taxon>
        <taxon>Amphisphaeriales</taxon>
        <taxon>Sporocadaceae</taxon>
        <taxon>Seiridium</taxon>
    </lineage>
</organism>
<feature type="region of interest" description="Disordered" evidence="1">
    <location>
        <begin position="170"/>
        <end position="197"/>
    </location>
</feature>
<gene>
    <name evidence="2" type="ORF">SUNI508_00104</name>
</gene>
<dbReference type="EMBL" id="JARVKF010000001">
    <property type="protein sequence ID" value="KAK9426577.1"/>
    <property type="molecule type" value="Genomic_DNA"/>
</dbReference>